<dbReference type="GeneID" id="18260726"/>
<dbReference type="RefSeq" id="XP_006696983.1">
    <property type="nucleotide sequence ID" value="XM_006696920.1"/>
</dbReference>
<evidence type="ECO:0008006" key="3">
    <source>
        <dbReference type="Google" id="ProtNLM"/>
    </source>
</evidence>
<dbReference type="KEGG" id="cthr:CTHT_0066880"/>
<proteinExistence type="predicted"/>
<name>G0SGM6_CHATD</name>
<dbReference type="OMA" id="APVTCLW"/>
<dbReference type="Gene3D" id="3.40.50.1820">
    <property type="entry name" value="alpha/beta hydrolase"/>
    <property type="match status" value="1"/>
</dbReference>
<dbReference type="AlphaFoldDB" id="G0SGM6"/>
<dbReference type="SUPFAM" id="SSF53474">
    <property type="entry name" value="alpha/beta-Hydrolases"/>
    <property type="match status" value="1"/>
</dbReference>
<dbReference type="HOGENOM" id="CLU_048444_1_0_1"/>
<dbReference type="eggNOG" id="ENOG502S342">
    <property type="taxonomic scope" value="Eukaryota"/>
</dbReference>
<dbReference type="OrthoDB" id="2152248at2759"/>
<gene>
    <name evidence="1" type="ORF">CTHT_0066880</name>
</gene>
<accession>G0SGM6</accession>
<sequence>MESVPLPPAPKISVVTLTLGPSSLLVDVHGLEELPASTETISCLWLHHPRLQTRAYMADIAARCISAWNERQEETKSKRGLIALAWDQPNHGSRLTDPKKNDSWREGNETHAEDMFASIVQMVRDQKGLLDSIDALLAEKAPGKKADQHLALGVSLGGHSVWQTMFAEPRVTADLLTDRARLTKLSTYTVDSGASFLGSQHFPTSLVQSCLENDPKGIFFGTSPVPDTSVPADAKAHKILHDRLRGKKFLLCSGGADKLVPYRCAEPFLTWFKQLTGNWYPEEGVLVDDRVYEGVGHSFSADMVRDSVRFVLEVMSEAEKSAARGASPSKI</sequence>
<dbReference type="Proteomes" id="UP000008066">
    <property type="component" value="Unassembled WGS sequence"/>
</dbReference>
<reference evidence="1 2" key="1">
    <citation type="journal article" date="2011" name="Cell">
        <title>Insight into structure and assembly of the nuclear pore complex by utilizing the genome of a eukaryotic thermophile.</title>
        <authorList>
            <person name="Amlacher S."/>
            <person name="Sarges P."/>
            <person name="Flemming D."/>
            <person name="van Noort V."/>
            <person name="Kunze R."/>
            <person name="Devos D.P."/>
            <person name="Arumugam M."/>
            <person name="Bork P."/>
            <person name="Hurt E."/>
        </authorList>
    </citation>
    <scope>NUCLEOTIDE SEQUENCE [LARGE SCALE GENOMIC DNA]</scope>
    <source>
        <strain evidence="2">DSM 1495 / CBS 144.50 / IMI 039719</strain>
    </source>
</reference>
<keyword evidence="2" id="KW-1185">Reference proteome</keyword>
<dbReference type="InterPro" id="IPR029058">
    <property type="entry name" value="AB_hydrolase_fold"/>
</dbReference>
<evidence type="ECO:0000313" key="1">
    <source>
        <dbReference type="EMBL" id="EGS17365.1"/>
    </source>
</evidence>
<organism evidence="2">
    <name type="scientific">Chaetomium thermophilum (strain DSM 1495 / CBS 144.50 / IMI 039719)</name>
    <name type="common">Thermochaetoides thermophila</name>
    <dbReference type="NCBI Taxonomy" id="759272"/>
    <lineage>
        <taxon>Eukaryota</taxon>
        <taxon>Fungi</taxon>
        <taxon>Dikarya</taxon>
        <taxon>Ascomycota</taxon>
        <taxon>Pezizomycotina</taxon>
        <taxon>Sordariomycetes</taxon>
        <taxon>Sordariomycetidae</taxon>
        <taxon>Sordariales</taxon>
        <taxon>Chaetomiaceae</taxon>
        <taxon>Thermochaetoides</taxon>
    </lineage>
</organism>
<evidence type="ECO:0000313" key="2">
    <source>
        <dbReference type="Proteomes" id="UP000008066"/>
    </source>
</evidence>
<dbReference type="EMBL" id="GL988047">
    <property type="protein sequence ID" value="EGS17365.1"/>
    <property type="molecule type" value="Genomic_DNA"/>
</dbReference>
<protein>
    <recommendedName>
        <fullName evidence="3">AB hydrolase-1 domain-containing protein</fullName>
    </recommendedName>
</protein>